<feature type="compositionally biased region" description="Polar residues" evidence="1">
    <location>
        <begin position="136"/>
        <end position="151"/>
    </location>
</feature>
<reference evidence="2" key="1">
    <citation type="submission" date="2025-05" db="UniProtKB">
        <authorList>
            <consortium name="RefSeq"/>
        </authorList>
    </citation>
    <scope>NUCLEOTIDE SEQUENCE [LARGE SCALE GENOMIC DNA]</scope>
</reference>
<sequence>MITSSRGVDKFPALGSIFITRESRMLCAEQNDRVFRTGQNSTDRSSPRSILDEYCLSGSWTLVDKWFCSWLSRVHLSNEGASVAFASAPLDLDFIHVDDLNDDADAENWLITSTEISQSPRVIPRNESTSRKRSLSRSGSINNLHSTSFPSSDEDTHSYLLSLVNLDEEDSKLYSDVDGDLENFPSDFPSPSCRRGNSPGATSSISTGLSLLEAAQGNSLSHLSSEDFPGIAAELENPNNEPFFWPFQRKFDWDSDETVRFLSMSPRKFIVERKIPRGTSCKPSVSHFLGRKASPREGSKTRIDQLSTRSASCNRSELIHPRTIKVSRKVGDMGPSRLSRTSWRISTKAAPFVD</sequence>
<evidence type="ECO:0000256" key="1">
    <source>
        <dbReference type="SAM" id="MobiDB-lite"/>
    </source>
</evidence>
<dbReference type="PANTHER" id="PTHR36707">
    <property type="entry name" value="T20M3.17 PROTEIN"/>
    <property type="match status" value="1"/>
</dbReference>
<gene>
    <name evidence="3" type="primary">LOC115745245</name>
</gene>
<dbReference type="PANTHER" id="PTHR36707:SF1">
    <property type="entry name" value="T20M3.17 PROTEIN"/>
    <property type="match status" value="1"/>
</dbReference>
<feature type="region of interest" description="Disordered" evidence="1">
    <location>
        <begin position="282"/>
        <end position="307"/>
    </location>
</feature>
<evidence type="ECO:0000313" key="2">
    <source>
        <dbReference type="Proteomes" id="UP000827889"/>
    </source>
</evidence>
<feature type="region of interest" description="Disordered" evidence="1">
    <location>
        <begin position="183"/>
        <end position="204"/>
    </location>
</feature>
<dbReference type="RefSeq" id="XP_048140304.1">
    <property type="nucleotide sequence ID" value="XM_048284347.1"/>
</dbReference>
<accession>A0ABM3HUN1</accession>
<protein>
    <submittedName>
        <fullName evidence="3">Uncharacterized protein LOC115745245</fullName>
    </submittedName>
</protein>
<reference evidence="3" key="2">
    <citation type="submission" date="2025-08" db="UniProtKB">
        <authorList>
            <consortium name="RefSeq"/>
        </authorList>
    </citation>
    <scope>IDENTIFICATION</scope>
    <source>
        <tissue evidence="3">Leaf</tissue>
    </source>
</reference>
<feature type="compositionally biased region" description="Basic and acidic residues" evidence="1">
    <location>
        <begin position="294"/>
        <end position="303"/>
    </location>
</feature>
<dbReference type="GeneID" id="115745245"/>
<name>A0ABM3HUN1_9MYRT</name>
<keyword evidence="2" id="KW-1185">Reference proteome</keyword>
<organism evidence="2 3">
    <name type="scientific">Rhodamnia argentea</name>
    <dbReference type="NCBI Taxonomy" id="178133"/>
    <lineage>
        <taxon>Eukaryota</taxon>
        <taxon>Viridiplantae</taxon>
        <taxon>Streptophyta</taxon>
        <taxon>Embryophyta</taxon>
        <taxon>Tracheophyta</taxon>
        <taxon>Spermatophyta</taxon>
        <taxon>Magnoliopsida</taxon>
        <taxon>eudicotyledons</taxon>
        <taxon>Gunneridae</taxon>
        <taxon>Pentapetalae</taxon>
        <taxon>rosids</taxon>
        <taxon>malvids</taxon>
        <taxon>Myrtales</taxon>
        <taxon>Myrtaceae</taxon>
        <taxon>Myrtoideae</taxon>
        <taxon>Myrteae</taxon>
        <taxon>Australasian group</taxon>
        <taxon>Rhodamnia</taxon>
    </lineage>
</organism>
<evidence type="ECO:0000313" key="3">
    <source>
        <dbReference type="RefSeq" id="XP_048140304.1"/>
    </source>
</evidence>
<feature type="region of interest" description="Disordered" evidence="1">
    <location>
        <begin position="120"/>
        <end position="154"/>
    </location>
</feature>
<proteinExistence type="predicted"/>
<dbReference type="Proteomes" id="UP000827889">
    <property type="component" value="Chromosome 1"/>
</dbReference>